<accession>A0A540NBE0</accession>
<organism evidence="2 3">
    <name type="scientific">Malus baccata</name>
    <name type="common">Siberian crab apple</name>
    <name type="synonym">Pyrus baccata</name>
    <dbReference type="NCBI Taxonomy" id="106549"/>
    <lineage>
        <taxon>Eukaryota</taxon>
        <taxon>Viridiplantae</taxon>
        <taxon>Streptophyta</taxon>
        <taxon>Embryophyta</taxon>
        <taxon>Tracheophyta</taxon>
        <taxon>Spermatophyta</taxon>
        <taxon>Magnoliopsida</taxon>
        <taxon>eudicotyledons</taxon>
        <taxon>Gunneridae</taxon>
        <taxon>Pentapetalae</taxon>
        <taxon>rosids</taxon>
        <taxon>fabids</taxon>
        <taxon>Rosales</taxon>
        <taxon>Rosaceae</taxon>
        <taxon>Amygdaloideae</taxon>
        <taxon>Maleae</taxon>
        <taxon>Malus</taxon>
    </lineage>
</organism>
<protein>
    <submittedName>
        <fullName evidence="2">Uncharacterized protein</fullName>
    </submittedName>
</protein>
<feature type="region of interest" description="Disordered" evidence="1">
    <location>
        <begin position="1"/>
        <end position="58"/>
    </location>
</feature>
<dbReference type="STRING" id="106549.A0A540NBE0"/>
<dbReference type="AlphaFoldDB" id="A0A540NBE0"/>
<evidence type="ECO:0000256" key="1">
    <source>
        <dbReference type="SAM" id="MobiDB-lite"/>
    </source>
</evidence>
<sequence length="179" mass="17346">MTKVPAAKTPTARDPTMENLFTTAPPGAGAGASPLTEEGEISGDSTGVDEGGEGGESAIGAVEGAFSDEVLDEEGAVVGGVLDGEGVAAGGEGAFAGEVLDEEGEVVGVMLDGEGDAAGGVVNGEGEDAALGGLLNGGAAGDLDGDDVGDCAPVEATKRAAIRTRTTLVERAIVGREPY</sequence>
<evidence type="ECO:0000313" key="2">
    <source>
        <dbReference type="EMBL" id="TQE07810.1"/>
    </source>
</evidence>
<dbReference type="EMBL" id="VIEB01000080">
    <property type="protein sequence ID" value="TQE07810.1"/>
    <property type="molecule type" value="Genomic_DNA"/>
</dbReference>
<comment type="caution">
    <text evidence="2">The sequence shown here is derived from an EMBL/GenBank/DDBJ whole genome shotgun (WGS) entry which is preliminary data.</text>
</comment>
<name>A0A540NBE0_MALBA</name>
<evidence type="ECO:0000313" key="3">
    <source>
        <dbReference type="Proteomes" id="UP000315295"/>
    </source>
</evidence>
<keyword evidence="3" id="KW-1185">Reference proteome</keyword>
<reference evidence="2 3" key="1">
    <citation type="journal article" date="2019" name="G3 (Bethesda)">
        <title>Sequencing of a Wild Apple (Malus baccata) Genome Unravels the Differences Between Cultivated and Wild Apple Species Regarding Disease Resistance and Cold Tolerance.</title>
        <authorList>
            <person name="Chen X."/>
        </authorList>
    </citation>
    <scope>NUCLEOTIDE SEQUENCE [LARGE SCALE GENOMIC DNA]</scope>
    <source>
        <strain evidence="3">cv. Shandingzi</strain>
        <tissue evidence="2">Leaves</tissue>
    </source>
</reference>
<proteinExistence type="predicted"/>
<gene>
    <name evidence="2" type="ORF">C1H46_006569</name>
</gene>
<dbReference type="Proteomes" id="UP000315295">
    <property type="component" value="Unassembled WGS sequence"/>
</dbReference>
<feature type="compositionally biased region" description="Low complexity" evidence="1">
    <location>
        <begin position="24"/>
        <end position="34"/>
    </location>
</feature>